<dbReference type="PANTHER" id="PTHR12755">
    <property type="entry name" value="CLEAVAGE/POLYADENYLATION FACTOR IA SUBUNIT CLP1P"/>
    <property type="match status" value="1"/>
</dbReference>
<evidence type="ECO:0000256" key="4">
    <source>
        <dbReference type="ARBA" id="ARBA00019824"/>
    </source>
</evidence>
<feature type="compositionally biased region" description="Basic and acidic residues" evidence="9">
    <location>
        <begin position="53"/>
        <end position="63"/>
    </location>
</feature>
<dbReference type="AlphaFoldDB" id="A0A438NI06"/>
<gene>
    <name evidence="11" type="ORF">B0A52_00717</name>
</gene>
<dbReference type="InterPro" id="IPR032319">
    <property type="entry name" value="CLP1_P"/>
</dbReference>
<evidence type="ECO:0000256" key="8">
    <source>
        <dbReference type="ARBA" id="ARBA00022840"/>
    </source>
</evidence>
<feature type="domain" description="Clp1 P-loop" evidence="10">
    <location>
        <begin position="228"/>
        <end position="427"/>
    </location>
</feature>
<evidence type="ECO:0000256" key="2">
    <source>
        <dbReference type="ARBA" id="ARBA00011003"/>
    </source>
</evidence>
<dbReference type="EMBL" id="NAJM01000002">
    <property type="protein sequence ID" value="RVX75364.1"/>
    <property type="molecule type" value="Genomic_DNA"/>
</dbReference>
<dbReference type="GO" id="GO:0005524">
    <property type="term" value="F:ATP binding"/>
    <property type="evidence" value="ECO:0007669"/>
    <property type="project" value="UniProtKB-KW"/>
</dbReference>
<name>A0A438NI06_EXOME</name>
<dbReference type="GO" id="GO:0051731">
    <property type="term" value="F:polynucleotide 5'-hydroxyl-kinase activity"/>
    <property type="evidence" value="ECO:0007669"/>
    <property type="project" value="InterPro"/>
</dbReference>
<accession>A0A438NI06</accession>
<dbReference type="OrthoDB" id="4054781at2759"/>
<reference evidence="11 12" key="1">
    <citation type="submission" date="2017-03" db="EMBL/GenBank/DDBJ databases">
        <title>Genomes of endolithic fungi from Antarctica.</title>
        <authorList>
            <person name="Coleine C."/>
            <person name="Masonjones S."/>
            <person name="Stajich J.E."/>
        </authorList>
    </citation>
    <scope>NUCLEOTIDE SEQUENCE [LARGE SCALE GENOMIC DNA]</scope>
    <source>
        <strain evidence="11 12">CCFEE 6314</strain>
    </source>
</reference>
<dbReference type="InterPro" id="IPR027417">
    <property type="entry name" value="P-loop_NTPase"/>
</dbReference>
<proteinExistence type="inferred from homology"/>
<sequence>MTTDGARLSAVARRRLRDAKSASTTPPVAVSGSSSEKGLTPPVSTSGRTTPKRKAEELADDGPRIENQFTPLVDVAAVNFSSTREVEQVGEASKCFVLGISDLWVKDGSLSVYGATVHASTRTYRIYSPITHALVSIEALTKTCEFELSSVHDALLDLPELGSRNLWAPPDVEPSRASFHILGHSFNHDPRNPGRFKELSIDPWKSTLLQLSELRSTAKGQPRVLLCGKRNSGLSTFTRCLVNRIITTQSAKREKNQAPGVTVVDLDSRAPEFTAPGMMSLVHVSEIILGPPFTHPLPARGNGSRILKQYFVGEVEPSEMIQRHMKQVTNLLDLEHLHLTEAGESPLIVIAPKWQQDIDPDVAARLWTQMSPTAVVCFDSSPQSTYLHPWAALASSTATTAVFISPQPLEGLSALREHNLRMQSYFHAVELPNQTLTWNSRPVLCGGQDEIVLSYAGRNAQIRAIVLQGGHVAVEDTYDALEGSLAAIMAVNVTDGDGDLDGAPSDGKAIVDDDLAARQGRYFPETVRTEDDLPRATSDQVIGYAVAAETRCLGLGFISRIDLFRQQIVMRAGLWTGVLKSQMQGQQVVVVVPKATPDGRYKTEWMKREMSFTSRPLAEATVVEDSQGK</sequence>
<keyword evidence="6" id="KW-0547">Nucleotide-binding</keyword>
<comment type="similarity">
    <text evidence="2">Belongs to the Clp1 family. NOL9/GRC3 subfamily.</text>
</comment>
<dbReference type="GO" id="GO:0005634">
    <property type="term" value="C:nucleus"/>
    <property type="evidence" value="ECO:0007669"/>
    <property type="project" value="TreeGrafter"/>
</dbReference>
<organism evidence="11 12">
    <name type="scientific">Exophiala mesophila</name>
    <name type="common">Black yeast-like fungus</name>
    <dbReference type="NCBI Taxonomy" id="212818"/>
    <lineage>
        <taxon>Eukaryota</taxon>
        <taxon>Fungi</taxon>
        <taxon>Dikarya</taxon>
        <taxon>Ascomycota</taxon>
        <taxon>Pezizomycotina</taxon>
        <taxon>Eurotiomycetes</taxon>
        <taxon>Chaetothyriomycetidae</taxon>
        <taxon>Chaetothyriales</taxon>
        <taxon>Herpotrichiellaceae</taxon>
        <taxon>Exophiala</taxon>
    </lineage>
</organism>
<evidence type="ECO:0000256" key="3">
    <source>
        <dbReference type="ARBA" id="ARBA00018706"/>
    </source>
</evidence>
<dbReference type="Pfam" id="PF16575">
    <property type="entry name" value="CLP1_P"/>
    <property type="match status" value="1"/>
</dbReference>
<feature type="compositionally biased region" description="Polar residues" evidence="9">
    <location>
        <begin position="21"/>
        <end position="49"/>
    </location>
</feature>
<evidence type="ECO:0000313" key="11">
    <source>
        <dbReference type="EMBL" id="RVX75364.1"/>
    </source>
</evidence>
<evidence type="ECO:0000256" key="9">
    <source>
        <dbReference type="SAM" id="MobiDB-lite"/>
    </source>
</evidence>
<evidence type="ECO:0000313" key="12">
    <source>
        <dbReference type="Proteomes" id="UP000288859"/>
    </source>
</evidence>
<evidence type="ECO:0000256" key="5">
    <source>
        <dbReference type="ARBA" id="ARBA00022679"/>
    </source>
</evidence>
<keyword evidence="7" id="KW-0418">Kinase</keyword>
<dbReference type="Proteomes" id="UP000288859">
    <property type="component" value="Unassembled WGS sequence"/>
</dbReference>
<dbReference type="InterPro" id="IPR045116">
    <property type="entry name" value="Clp1/Grc3"/>
</dbReference>
<evidence type="ECO:0000256" key="1">
    <source>
        <dbReference type="ARBA" id="ARBA00003798"/>
    </source>
</evidence>
<dbReference type="Gene3D" id="3.40.50.300">
    <property type="entry name" value="P-loop containing nucleotide triphosphate hydrolases"/>
    <property type="match status" value="1"/>
</dbReference>
<dbReference type="GO" id="GO:0000448">
    <property type="term" value="P:cleavage in ITS2 between 5.8S rRNA and LSU-rRNA of tricistronic rRNA transcript (SSU-rRNA, 5.8S rRNA, LSU-rRNA)"/>
    <property type="evidence" value="ECO:0007669"/>
    <property type="project" value="TreeGrafter"/>
</dbReference>
<feature type="compositionally biased region" description="Low complexity" evidence="9">
    <location>
        <begin position="1"/>
        <end position="11"/>
    </location>
</feature>
<keyword evidence="8" id="KW-0067">ATP-binding</keyword>
<comment type="function">
    <text evidence="1">Polynucleotide 5'-kinase involved in rRNA processing.</text>
</comment>
<dbReference type="VEuPathDB" id="FungiDB:PV10_00199"/>
<dbReference type="PANTHER" id="PTHR12755:SF3">
    <property type="entry name" value="POLYNUCLEOTIDE 5'-HYDROXYL-KINASE NOL9"/>
    <property type="match status" value="1"/>
</dbReference>
<evidence type="ECO:0000256" key="7">
    <source>
        <dbReference type="ARBA" id="ARBA00022777"/>
    </source>
</evidence>
<keyword evidence="5" id="KW-0808">Transferase</keyword>
<evidence type="ECO:0000256" key="6">
    <source>
        <dbReference type="ARBA" id="ARBA00022741"/>
    </source>
</evidence>
<comment type="caution">
    <text evidence="11">The sequence shown here is derived from an EMBL/GenBank/DDBJ whole genome shotgun (WGS) entry which is preliminary data.</text>
</comment>
<feature type="region of interest" description="Disordered" evidence="9">
    <location>
        <begin position="1"/>
        <end position="63"/>
    </location>
</feature>
<protein>
    <recommendedName>
        <fullName evidence="4">Polynucleotide 5'-hydroxyl-kinase GRC3</fullName>
    </recommendedName>
    <alternativeName>
        <fullName evidence="3">Polynucleotide 5'-hydroxyl-kinase grc3</fullName>
    </alternativeName>
</protein>
<evidence type="ECO:0000259" key="10">
    <source>
        <dbReference type="Pfam" id="PF16575"/>
    </source>
</evidence>